<sequence>MNRELAKQLLGVTRENGDLCVELSEIKARSEYSNEASRKAS</sequence>
<keyword evidence="2" id="KW-1185">Reference proteome</keyword>
<dbReference type="STRING" id="1121451.DESAM_20420"/>
<dbReference type="HOGENOM" id="CLU_3269036_0_0_7"/>
<evidence type="ECO:0000313" key="1">
    <source>
        <dbReference type="EMBL" id="CCO22707.1"/>
    </source>
</evidence>
<protein>
    <submittedName>
        <fullName evidence="1">Uncharacterized protein</fullName>
    </submittedName>
</protein>
<dbReference type="AlphaFoldDB" id="L0R907"/>
<dbReference type="KEGG" id="dhy:DESAM_20420"/>
<gene>
    <name evidence="1" type="ORF">DESAM_20420</name>
</gene>
<evidence type="ECO:0000313" key="2">
    <source>
        <dbReference type="Proteomes" id="UP000010808"/>
    </source>
</evidence>
<dbReference type="PATRIC" id="fig|1121451.3.peg.685"/>
<dbReference type="EMBL" id="FO203522">
    <property type="protein sequence ID" value="CCO22707.1"/>
    <property type="molecule type" value="Genomic_DNA"/>
</dbReference>
<name>L0R907_9BACT</name>
<dbReference type="RefSeq" id="WP_015335315.1">
    <property type="nucleotide sequence ID" value="NC_020055.1"/>
</dbReference>
<organism evidence="1 2">
    <name type="scientific">Maridesulfovibrio hydrothermalis AM13 = DSM 14728</name>
    <dbReference type="NCBI Taxonomy" id="1121451"/>
    <lineage>
        <taxon>Bacteria</taxon>
        <taxon>Pseudomonadati</taxon>
        <taxon>Thermodesulfobacteriota</taxon>
        <taxon>Desulfovibrionia</taxon>
        <taxon>Desulfovibrionales</taxon>
        <taxon>Desulfovibrionaceae</taxon>
        <taxon>Maridesulfovibrio</taxon>
    </lineage>
</organism>
<accession>L0R907</accession>
<dbReference type="Proteomes" id="UP000010808">
    <property type="component" value="Chromosome"/>
</dbReference>
<proteinExistence type="predicted"/>
<reference evidence="1 2" key="1">
    <citation type="submission" date="2012-10" db="EMBL/GenBank/DDBJ databases">
        <authorList>
            <person name="Genoscope - CEA"/>
        </authorList>
    </citation>
    <scope>NUCLEOTIDE SEQUENCE [LARGE SCALE GENOMIC DNA]</scope>
    <source>
        <strain evidence="2">AM13 / DSM 14728</strain>
    </source>
</reference>